<keyword evidence="1" id="KW-0285">Flavoprotein</keyword>
<dbReference type="EMBL" id="CP048914">
    <property type="protein sequence ID" value="QMS85176.1"/>
    <property type="molecule type" value="Genomic_DNA"/>
</dbReference>
<evidence type="ECO:0000313" key="5">
    <source>
        <dbReference type="Proteomes" id="UP000514720"/>
    </source>
</evidence>
<dbReference type="AlphaFoldDB" id="A0A7L7KSI3"/>
<sequence length="353" mass="38207">MKSLRIGDKIARLPIIQGGMGIGVSLHRLASAVANEGGIGVISAAGVGFYGEKTGDFEQDNITTLKAQITQAKEESNGLIGVNIMVALTSFEALSKAAMEANVDFIFAGAGLPLRLPEFRPANTTTKLVPIISSGRAAKLLCKHWIKKYNYVPDAFVVEGPEAGGHLGFKANQLGDAAYSLEVLLPQVLEAIEPFEKEHNTTIPIIVGGGIYTGQDIRRFLDLGASGVQMATRFVPTYECDASDAFKQTYVDAKKEDIVYIKSPVGLPGRAIRNPYLEEVEQGLKHPFTCPYDCIITCKKEEAPYCITLALINAQKGKLHNGFAFAGSNAYKTTKISSIKDVFRAIKQEFKSK</sequence>
<dbReference type="RefSeq" id="WP_258876952.1">
    <property type="nucleotide sequence ID" value="NZ_CP048914.1"/>
</dbReference>
<gene>
    <name evidence="4" type="ORF">G4Z02_05250</name>
</gene>
<dbReference type="KEGG" id="xcl:G4Z02_05250"/>
<keyword evidence="3" id="KW-0560">Oxidoreductase</keyword>
<dbReference type="InterPro" id="IPR013785">
    <property type="entry name" value="Aldolase_TIM"/>
</dbReference>
<name>A0A7L7KSI3_9MOLU</name>
<evidence type="ECO:0000256" key="3">
    <source>
        <dbReference type="ARBA" id="ARBA00023002"/>
    </source>
</evidence>
<keyword evidence="2" id="KW-0288">FMN</keyword>
<reference evidence="4 5" key="1">
    <citation type="submission" date="2020-02" db="EMBL/GenBank/DDBJ databases">
        <authorList>
            <person name="Zheng R.K."/>
            <person name="Sun C.M."/>
        </authorList>
    </citation>
    <scope>NUCLEOTIDE SEQUENCE [LARGE SCALE GENOMIC DNA]</scope>
    <source>
        <strain evidence="5">zrk13</strain>
    </source>
</reference>
<keyword evidence="4" id="KW-0503">Monooxygenase</keyword>
<evidence type="ECO:0000313" key="4">
    <source>
        <dbReference type="EMBL" id="QMS85176.1"/>
    </source>
</evidence>
<dbReference type="Proteomes" id="UP000514720">
    <property type="component" value="Chromosome"/>
</dbReference>
<protein>
    <submittedName>
        <fullName evidence="4">Nitronate monooxygenase</fullName>
    </submittedName>
</protein>
<dbReference type="Pfam" id="PF03060">
    <property type="entry name" value="NMO"/>
    <property type="match status" value="1"/>
</dbReference>
<dbReference type="PANTHER" id="PTHR32332">
    <property type="entry name" value="2-NITROPROPANE DIOXYGENASE"/>
    <property type="match status" value="1"/>
</dbReference>
<dbReference type="GO" id="GO:0018580">
    <property type="term" value="F:nitronate monooxygenase activity"/>
    <property type="evidence" value="ECO:0007669"/>
    <property type="project" value="InterPro"/>
</dbReference>
<proteinExistence type="predicted"/>
<evidence type="ECO:0000256" key="2">
    <source>
        <dbReference type="ARBA" id="ARBA00022643"/>
    </source>
</evidence>
<accession>A0A7L7KSI3</accession>
<dbReference type="PANTHER" id="PTHR32332:SF18">
    <property type="entry name" value="2-NITROPROPANE DIOXYGENASE"/>
    <property type="match status" value="1"/>
</dbReference>
<dbReference type="Gene3D" id="3.20.20.70">
    <property type="entry name" value="Aldolase class I"/>
    <property type="match status" value="1"/>
</dbReference>
<dbReference type="SUPFAM" id="SSF51412">
    <property type="entry name" value="Inosine monophosphate dehydrogenase (IMPDH)"/>
    <property type="match status" value="1"/>
</dbReference>
<organism evidence="4 5">
    <name type="scientific">Candidatus Xianfuyuplasma coldseepsis</name>
    <dbReference type="NCBI Taxonomy" id="2782163"/>
    <lineage>
        <taxon>Bacteria</taxon>
        <taxon>Bacillati</taxon>
        <taxon>Mycoplasmatota</taxon>
        <taxon>Mollicutes</taxon>
        <taxon>Candidatus Izemoplasmatales</taxon>
        <taxon>Candidatus Izemoplasmataceae</taxon>
        <taxon>Candidatus Xianfuyuplasma</taxon>
    </lineage>
</organism>
<dbReference type="CDD" id="cd04730">
    <property type="entry name" value="NPD_like"/>
    <property type="match status" value="1"/>
</dbReference>
<dbReference type="InterPro" id="IPR004136">
    <property type="entry name" value="NMO"/>
</dbReference>
<keyword evidence="5" id="KW-1185">Reference proteome</keyword>
<evidence type="ECO:0000256" key="1">
    <source>
        <dbReference type="ARBA" id="ARBA00022630"/>
    </source>
</evidence>